<protein>
    <submittedName>
        <fullName evidence="1">Uncharacterized protein</fullName>
    </submittedName>
</protein>
<accession>A0A382VBF3</accession>
<reference evidence="1" key="1">
    <citation type="submission" date="2018-05" db="EMBL/GenBank/DDBJ databases">
        <authorList>
            <person name="Lanie J.A."/>
            <person name="Ng W.-L."/>
            <person name="Kazmierczak K.M."/>
            <person name="Andrzejewski T.M."/>
            <person name="Davidsen T.M."/>
            <person name="Wayne K.J."/>
            <person name="Tettelin H."/>
            <person name="Glass J.I."/>
            <person name="Rusch D."/>
            <person name="Podicherti R."/>
            <person name="Tsui H.-C.T."/>
            <person name="Winkler M.E."/>
        </authorList>
    </citation>
    <scope>NUCLEOTIDE SEQUENCE</scope>
</reference>
<dbReference type="EMBL" id="UINC01150297">
    <property type="protein sequence ID" value="SVD43258.1"/>
    <property type="molecule type" value="Genomic_DNA"/>
</dbReference>
<dbReference type="AlphaFoldDB" id="A0A382VBF3"/>
<sequence length="24" mass="2808">MICVVELNVIYELTMVNYISDMTN</sequence>
<organism evidence="1">
    <name type="scientific">marine metagenome</name>
    <dbReference type="NCBI Taxonomy" id="408172"/>
    <lineage>
        <taxon>unclassified sequences</taxon>
        <taxon>metagenomes</taxon>
        <taxon>ecological metagenomes</taxon>
    </lineage>
</organism>
<proteinExistence type="predicted"/>
<evidence type="ECO:0000313" key="1">
    <source>
        <dbReference type="EMBL" id="SVD43258.1"/>
    </source>
</evidence>
<name>A0A382VBF3_9ZZZZ</name>
<gene>
    <name evidence="1" type="ORF">METZ01_LOCUS396112</name>
</gene>
<feature type="non-terminal residue" evidence="1">
    <location>
        <position position="24"/>
    </location>
</feature>